<keyword evidence="4" id="KW-1185">Reference proteome</keyword>
<evidence type="ECO:0000313" key="3">
    <source>
        <dbReference type="EMBL" id="SEH81198.1"/>
    </source>
</evidence>
<dbReference type="AlphaFoldDB" id="A0A1H6L9Q6"/>
<feature type="compositionally biased region" description="Gly residues" evidence="1">
    <location>
        <begin position="86"/>
        <end position="131"/>
    </location>
</feature>
<keyword evidence="2" id="KW-0812">Transmembrane</keyword>
<protein>
    <submittedName>
        <fullName evidence="3">Uncharacterized protein</fullName>
    </submittedName>
</protein>
<feature type="transmembrane region" description="Helical" evidence="2">
    <location>
        <begin position="16"/>
        <end position="35"/>
    </location>
</feature>
<evidence type="ECO:0000256" key="2">
    <source>
        <dbReference type="SAM" id="Phobius"/>
    </source>
</evidence>
<evidence type="ECO:0000256" key="1">
    <source>
        <dbReference type="SAM" id="MobiDB-lite"/>
    </source>
</evidence>
<reference evidence="4" key="1">
    <citation type="submission" date="2016-10" db="EMBL/GenBank/DDBJ databases">
        <authorList>
            <person name="Varghese N."/>
            <person name="Submissions S."/>
        </authorList>
    </citation>
    <scope>NUCLEOTIDE SEQUENCE [LARGE SCALE GENOMIC DNA]</scope>
    <source>
        <strain evidence="4">DSM 17616</strain>
    </source>
</reference>
<sequence>MITLRRQALGQSMTEYIIIVALVAISGITAFRYFGGVQRSQVAAITQELAGQDSGDMLDLAQSYASKARDDASRDKGLGDYYAGGGSTGGGSGTGSGGGSGEGGGGWTPPGGGWTPPGGGIFPPPGGGGGMCPATAAQKASGTMYVWAAQSEEECREWVIHEEFSLTIKVSPLINSEKELFKDRVTTALPRIAKLITALSGDGDALSAEQKALRERIARFYGLSGSGDMLFSFLQSELLPVIQAIDTELKHARDDSSKVFRASASGIKGGYNIVNRNVYLPEDFFKDNPKEQALTIVHEYAHKVGLDHKKGFTPAHVERDRLKVLYMSPFDPEREEALKDNIDELYFLEVLLAQEW</sequence>
<dbReference type="Proteomes" id="UP000199371">
    <property type="component" value="Unassembled WGS sequence"/>
</dbReference>
<dbReference type="EMBL" id="FNXF01000004">
    <property type="protein sequence ID" value="SEH81198.1"/>
    <property type="molecule type" value="Genomic_DNA"/>
</dbReference>
<evidence type="ECO:0000313" key="4">
    <source>
        <dbReference type="Proteomes" id="UP000199371"/>
    </source>
</evidence>
<accession>A0A1H6L9Q6</accession>
<keyword evidence="2" id="KW-1133">Transmembrane helix</keyword>
<name>A0A1H6L9Q6_9GAMM</name>
<gene>
    <name evidence="3" type="ORF">SAMN05660691_01617</name>
</gene>
<keyword evidence="2" id="KW-0472">Membrane</keyword>
<organism evidence="3 4">
    <name type="scientific">Rheinheimera pacifica</name>
    <dbReference type="NCBI Taxonomy" id="173990"/>
    <lineage>
        <taxon>Bacteria</taxon>
        <taxon>Pseudomonadati</taxon>
        <taxon>Pseudomonadota</taxon>
        <taxon>Gammaproteobacteria</taxon>
        <taxon>Chromatiales</taxon>
        <taxon>Chromatiaceae</taxon>
        <taxon>Rheinheimera</taxon>
    </lineage>
</organism>
<feature type="region of interest" description="Disordered" evidence="1">
    <location>
        <begin position="86"/>
        <end position="134"/>
    </location>
</feature>
<proteinExistence type="predicted"/>
<dbReference type="STRING" id="173990.SAMN05660691_01617"/>
<dbReference type="RefSeq" id="WP_177172184.1">
    <property type="nucleotide sequence ID" value="NZ_FNXF01000004.1"/>
</dbReference>